<keyword evidence="1 2" id="KW-0560">Oxidoreductase</keyword>
<comment type="catalytic activity">
    <reaction evidence="2">
        <text>N(6)-[(R)-lipoyl]-L-lysyl-[protein] + 3-methyl-2-oxobutanoate + H(+) = N(6)-[(R)-S(8)-2-methylpropanoyldihydrolipoyl]-L-lysyl-[protein] + CO2</text>
        <dbReference type="Rhea" id="RHEA:13457"/>
        <dbReference type="Rhea" id="RHEA-COMP:10474"/>
        <dbReference type="Rhea" id="RHEA-COMP:10497"/>
        <dbReference type="ChEBI" id="CHEBI:11851"/>
        <dbReference type="ChEBI" id="CHEBI:15378"/>
        <dbReference type="ChEBI" id="CHEBI:16526"/>
        <dbReference type="ChEBI" id="CHEBI:83099"/>
        <dbReference type="ChEBI" id="CHEBI:83142"/>
        <dbReference type="EC" id="1.2.4.4"/>
    </reaction>
</comment>
<comment type="caution">
    <text evidence="4">The sequence shown here is derived from an EMBL/GenBank/DDBJ whole genome shotgun (WGS) entry which is preliminary data.</text>
</comment>
<keyword evidence="5" id="KW-1185">Reference proteome</keyword>
<dbReference type="EC" id="1.2.4.4" evidence="2"/>
<organism evidence="4 5">
    <name type="scientific">Marasmius oreades</name>
    <name type="common">fairy-ring Marasmius</name>
    <dbReference type="NCBI Taxonomy" id="181124"/>
    <lineage>
        <taxon>Eukaryota</taxon>
        <taxon>Fungi</taxon>
        <taxon>Dikarya</taxon>
        <taxon>Basidiomycota</taxon>
        <taxon>Agaricomycotina</taxon>
        <taxon>Agaricomycetes</taxon>
        <taxon>Agaricomycetidae</taxon>
        <taxon>Agaricales</taxon>
        <taxon>Marasmiineae</taxon>
        <taxon>Marasmiaceae</taxon>
        <taxon>Marasmius</taxon>
    </lineage>
</organism>
<proteinExistence type="inferred from homology"/>
<feature type="domain" description="Dehydrogenase E1 component" evidence="3">
    <location>
        <begin position="1"/>
        <end position="114"/>
    </location>
</feature>
<evidence type="ECO:0000256" key="1">
    <source>
        <dbReference type="ARBA" id="ARBA00023002"/>
    </source>
</evidence>
<dbReference type="GeneID" id="66081285"/>
<gene>
    <name evidence="4" type="ORF">E1B28_012210</name>
</gene>
<comment type="cofactor">
    <cofactor evidence="2">
        <name>thiamine diphosphate</name>
        <dbReference type="ChEBI" id="CHEBI:58937"/>
    </cofactor>
</comment>
<reference evidence="4" key="1">
    <citation type="journal article" date="2021" name="Genome Biol. Evol.">
        <title>The assembled and annotated genome of the fairy-ring fungus Marasmius oreades.</title>
        <authorList>
            <person name="Hiltunen M."/>
            <person name="Ament-Velasquez S.L."/>
            <person name="Johannesson H."/>
        </authorList>
    </citation>
    <scope>NUCLEOTIDE SEQUENCE</scope>
    <source>
        <strain evidence="4">03SP1</strain>
    </source>
</reference>
<dbReference type="AlphaFoldDB" id="A0A9P7RRQ8"/>
<dbReference type="InterPro" id="IPR050771">
    <property type="entry name" value="Alpha-ketoacid_DH_E1_comp"/>
</dbReference>
<dbReference type="InterPro" id="IPR029061">
    <property type="entry name" value="THDP-binding"/>
</dbReference>
<protein>
    <recommendedName>
        <fullName evidence="2">2-oxoisovalerate dehydrogenase subunit alpha</fullName>
        <ecNumber evidence="2">1.2.4.4</ecNumber>
    </recommendedName>
    <alternativeName>
        <fullName evidence="2">Branched-chain alpha-keto acid dehydrogenase E1 component alpha chain</fullName>
    </alternativeName>
</protein>
<evidence type="ECO:0000313" key="4">
    <source>
        <dbReference type="EMBL" id="KAG7088193.1"/>
    </source>
</evidence>
<dbReference type="Pfam" id="PF00676">
    <property type="entry name" value="E1_dh"/>
    <property type="match status" value="1"/>
</dbReference>
<sequence>MGVLLWRGFTIDNVMNQCFGNEEDFCGKGRQMPVHLGSVDHHFHTISSTLGTQIPHAAGVGFALRRDSARRGENVTACFFGEGAASEGASTIPCPTVFIARNNGFAISTPSTEQ</sequence>
<dbReference type="RefSeq" id="XP_043004664.1">
    <property type="nucleotide sequence ID" value="XM_043157297.1"/>
</dbReference>
<dbReference type="Gene3D" id="3.40.50.970">
    <property type="match status" value="1"/>
</dbReference>
<accession>A0A9P7RRQ8</accession>
<dbReference type="Proteomes" id="UP001049176">
    <property type="component" value="Chromosome 8"/>
</dbReference>
<evidence type="ECO:0000256" key="2">
    <source>
        <dbReference type="RuleBase" id="RU365014"/>
    </source>
</evidence>
<dbReference type="PANTHER" id="PTHR43380">
    <property type="entry name" value="2-OXOISOVALERATE DEHYDROGENASE SUBUNIT ALPHA, MITOCHONDRIAL"/>
    <property type="match status" value="1"/>
</dbReference>
<name>A0A9P7RRQ8_9AGAR</name>
<dbReference type="KEGG" id="more:E1B28_012210"/>
<dbReference type="EMBL" id="CM032188">
    <property type="protein sequence ID" value="KAG7088193.1"/>
    <property type="molecule type" value="Genomic_DNA"/>
</dbReference>
<dbReference type="InterPro" id="IPR001017">
    <property type="entry name" value="DH_E1"/>
</dbReference>
<dbReference type="PANTHER" id="PTHR43380:SF1">
    <property type="entry name" value="2-OXOISOVALERATE DEHYDROGENASE SUBUNIT ALPHA, MITOCHONDRIAL"/>
    <property type="match status" value="1"/>
</dbReference>
<evidence type="ECO:0000259" key="3">
    <source>
        <dbReference type="Pfam" id="PF00676"/>
    </source>
</evidence>
<comment type="similarity">
    <text evidence="2">Belongs to the BCKDHA family.</text>
</comment>
<evidence type="ECO:0000313" key="5">
    <source>
        <dbReference type="Proteomes" id="UP001049176"/>
    </source>
</evidence>
<dbReference type="GO" id="GO:0009083">
    <property type="term" value="P:branched-chain amino acid catabolic process"/>
    <property type="evidence" value="ECO:0007669"/>
    <property type="project" value="TreeGrafter"/>
</dbReference>
<dbReference type="GO" id="GO:0003863">
    <property type="term" value="F:branched-chain 2-oxo acid dehydrogenase activity"/>
    <property type="evidence" value="ECO:0007669"/>
    <property type="project" value="UniProtKB-EC"/>
</dbReference>
<dbReference type="SUPFAM" id="SSF52518">
    <property type="entry name" value="Thiamin diphosphate-binding fold (THDP-binding)"/>
    <property type="match status" value="1"/>
</dbReference>
<dbReference type="OrthoDB" id="3845at2759"/>
<comment type="function">
    <text evidence="2">The branched-chain alpha-keto dehydrogenase complex catalyzes the overall conversion of alpha-keto acids to acyl-CoA and CO(2). It contains multiple copies of three enzymatic components: branched-chain alpha-keto acid decarboxylase (E1), lipoamide acyltransferase (E2) and lipoamide dehydrogenase (E3).</text>
</comment>
<keyword evidence="2" id="KW-0786">Thiamine pyrophosphate</keyword>